<keyword evidence="2" id="KW-0540">Nuclease</keyword>
<keyword evidence="2" id="KW-0255">Endonuclease</keyword>
<accession>A0ABU1FE26</accession>
<protein>
    <submittedName>
        <fullName evidence="2">HNH endonuclease</fullName>
    </submittedName>
</protein>
<dbReference type="Proteomes" id="UP001247754">
    <property type="component" value="Unassembled WGS sequence"/>
</dbReference>
<dbReference type="InterPro" id="IPR044925">
    <property type="entry name" value="His-Me_finger_sf"/>
</dbReference>
<keyword evidence="2" id="KW-0378">Hydrolase</keyword>
<dbReference type="SUPFAM" id="SSF54060">
    <property type="entry name" value="His-Me finger endonucleases"/>
    <property type="match status" value="1"/>
</dbReference>
<sequence>MIDAFIYLDRSQERWTKIHAQHKEEARQRALSLLADGIRTETGCIVTNTATIRKVRFKGEQYAAYRFVYCVLNDVTPSFEEVIRHRCHNRRCINPDHLDLGSREDNRRDDWDYAANGVDFDLLNCPHAPVEA</sequence>
<dbReference type="Pfam" id="PF13392">
    <property type="entry name" value="HNH_3"/>
    <property type="match status" value="1"/>
</dbReference>
<dbReference type="RefSeq" id="WP_310459230.1">
    <property type="nucleotide sequence ID" value="NZ_JAVKPH010000047.1"/>
</dbReference>
<evidence type="ECO:0000313" key="2">
    <source>
        <dbReference type="EMBL" id="MDR5655120.1"/>
    </source>
</evidence>
<gene>
    <name evidence="2" type="ORF">RGD00_21140</name>
</gene>
<dbReference type="InterPro" id="IPR044930">
    <property type="entry name" value="Homing_endonuclease_His-Me"/>
</dbReference>
<organism evidence="2 3">
    <name type="scientific">Ruixingdingia sedimenti</name>
    <dbReference type="NCBI Taxonomy" id="3073604"/>
    <lineage>
        <taxon>Bacteria</taxon>
        <taxon>Pseudomonadati</taxon>
        <taxon>Pseudomonadota</taxon>
        <taxon>Alphaproteobacteria</taxon>
        <taxon>Rhodobacterales</taxon>
        <taxon>Paracoccaceae</taxon>
        <taxon>Ruixingdingia</taxon>
    </lineage>
</organism>
<keyword evidence="3" id="KW-1185">Reference proteome</keyword>
<evidence type="ECO:0000259" key="1">
    <source>
        <dbReference type="Pfam" id="PF13392"/>
    </source>
</evidence>
<dbReference type="Gene3D" id="3.90.75.10">
    <property type="entry name" value="Homing Intron 3 (I-ppo) Encoded Endonuclease, Chain A"/>
    <property type="match status" value="1"/>
</dbReference>
<evidence type="ECO:0000313" key="3">
    <source>
        <dbReference type="Proteomes" id="UP001247754"/>
    </source>
</evidence>
<name>A0ABU1FE26_9RHOB</name>
<dbReference type="GO" id="GO:0004519">
    <property type="term" value="F:endonuclease activity"/>
    <property type="evidence" value="ECO:0007669"/>
    <property type="project" value="UniProtKB-KW"/>
</dbReference>
<proteinExistence type="predicted"/>
<feature type="domain" description="HNH nuclease" evidence="1">
    <location>
        <begin position="81"/>
        <end position="108"/>
    </location>
</feature>
<reference evidence="2 3" key="1">
    <citation type="submission" date="2023-09" db="EMBL/GenBank/DDBJ databases">
        <title>Xinfangfangia sedmenti sp. nov., isolated the sedment.</title>
        <authorList>
            <person name="Xu L."/>
        </authorList>
    </citation>
    <scope>NUCLEOTIDE SEQUENCE [LARGE SCALE GENOMIC DNA]</scope>
    <source>
        <strain evidence="2 3">LG-4</strain>
    </source>
</reference>
<dbReference type="InterPro" id="IPR003615">
    <property type="entry name" value="HNH_nuc"/>
</dbReference>
<comment type="caution">
    <text evidence="2">The sequence shown here is derived from an EMBL/GenBank/DDBJ whole genome shotgun (WGS) entry which is preliminary data.</text>
</comment>
<dbReference type="EMBL" id="JAVKPH010000047">
    <property type="protein sequence ID" value="MDR5655120.1"/>
    <property type="molecule type" value="Genomic_DNA"/>
</dbReference>